<dbReference type="EnsemblBacteria" id="AAK90771">
    <property type="protein sequence ID" value="AAK90771"/>
    <property type="gene ID" value="Atu5397"/>
</dbReference>
<sequence>MAAGNRPAHWAAFRKSKVAKVRLGSISKVSAVTTPSTTKGARAIRASCSAFAMGKDRAATSRLYFGRGLSACCRRFCCAGWLFFARCSPARFILARSNREHRCQLPLSQLLSFRALLERKDLSRRCEMPPQSPP</sequence>
<name>Q7D368_AGRFC</name>
<dbReference type="EMBL" id="AE007872">
    <property type="protein sequence ID" value="AAK90771.2"/>
    <property type="molecule type" value="Genomic_DNA"/>
</dbReference>
<dbReference type="AlphaFoldDB" id="Q7D368"/>
<dbReference type="KEGG" id="atu:Atu5397"/>
<dbReference type="HOGENOM" id="CLU_1891741_0_0_5"/>
<accession>Q7D368</accession>
<keyword evidence="1" id="KW-0614">Plasmid</keyword>
<evidence type="ECO:0000313" key="1">
    <source>
        <dbReference type="EMBL" id="AAK90771.2"/>
    </source>
</evidence>
<organism evidence="1 2">
    <name type="scientific">Agrobacterium fabrum (strain C58 / ATCC 33970)</name>
    <name type="common">Agrobacterium tumefaciens (strain C58)</name>
    <dbReference type="NCBI Taxonomy" id="176299"/>
    <lineage>
        <taxon>Bacteria</taxon>
        <taxon>Pseudomonadati</taxon>
        <taxon>Pseudomonadota</taxon>
        <taxon>Alphaproteobacteria</taxon>
        <taxon>Hyphomicrobiales</taxon>
        <taxon>Rhizobiaceae</taxon>
        <taxon>Rhizobium/Agrobacterium group</taxon>
        <taxon>Agrobacterium</taxon>
        <taxon>Agrobacterium tumefaciens complex</taxon>
    </lineage>
</organism>
<evidence type="ECO:0000313" key="2">
    <source>
        <dbReference type="Proteomes" id="UP000000813"/>
    </source>
</evidence>
<geneLocation type="plasmid" evidence="1 2">
    <name>At</name>
</geneLocation>
<reference evidence="1 2" key="1">
    <citation type="journal article" date="2001" name="Science">
        <title>The genome of the natural genetic engineer Agrobacterium tumefaciens C58.</title>
        <authorList>
            <person name="Wood D.W."/>
            <person name="Setubal J.C."/>
            <person name="Kaul R."/>
            <person name="Monks D.E."/>
            <person name="Kitajima J.P."/>
            <person name="Okura V.K."/>
            <person name="Zhou Y."/>
            <person name="Chen L."/>
            <person name="Wood G.E."/>
            <person name="Almeida N.F.Jr."/>
            <person name="Woo L."/>
            <person name="Chen Y."/>
            <person name="Paulsen I.T."/>
            <person name="Eisen J.A."/>
            <person name="Karp P.D."/>
            <person name="Bovee D.Sr."/>
            <person name="Chapman P."/>
            <person name="Clendenning J."/>
            <person name="Deatherage G."/>
            <person name="Gillet W."/>
            <person name="Grant C."/>
            <person name="Kutyavin T."/>
            <person name="Levy R."/>
            <person name="Li M.J."/>
            <person name="McClelland E."/>
            <person name="Palmieri A."/>
            <person name="Raymond C."/>
            <person name="Rouse G."/>
            <person name="Saenphimmachak C."/>
            <person name="Wu Z."/>
            <person name="Romero P."/>
            <person name="Gordon D."/>
            <person name="Zhang S."/>
            <person name="Yoo H."/>
            <person name="Tao Y."/>
            <person name="Biddle P."/>
            <person name="Jung M."/>
            <person name="Krespan W."/>
            <person name="Perry M."/>
            <person name="Gordon-Kamm B."/>
            <person name="Liao L."/>
            <person name="Kim S."/>
            <person name="Hendrick C."/>
            <person name="Zhao Z.Y."/>
            <person name="Dolan M."/>
            <person name="Chumley F."/>
            <person name="Tingey S.V."/>
            <person name="Tomb J.F."/>
            <person name="Gordon M.P."/>
            <person name="Olson M.V."/>
            <person name="Nester E.W."/>
        </authorList>
    </citation>
    <scope>NUCLEOTIDE SEQUENCE [LARGE SCALE GENOMIC DNA]</scope>
    <source>
        <strain evidence="2">C58 / ATCC 33970</strain>
    </source>
</reference>
<keyword evidence="2" id="KW-1185">Reference proteome</keyword>
<dbReference type="BioCyc" id="AGRO:ATU5397-MONOMER"/>
<gene>
    <name evidence="1" type="ordered locus">Atu5397</name>
</gene>
<proteinExistence type="predicted"/>
<dbReference type="Proteomes" id="UP000000813">
    <property type="component" value="Plasmid At"/>
</dbReference>
<reference evidence="1 2" key="2">
    <citation type="journal article" date="2001" name="Science">
        <title>Genome sequence of the plant pathogen and biotechnology agent Agrobacterium tumefaciens C58.</title>
        <authorList>
            <person name="Goodner B."/>
            <person name="Hinkle G."/>
            <person name="Gattung S."/>
            <person name="Miller N."/>
            <person name="Blanchard M."/>
            <person name="Qurollo B."/>
            <person name="Goldman B.S."/>
            <person name="Cao Y."/>
            <person name="Askenazi M."/>
            <person name="Halling C."/>
            <person name="Mullin L."/>
            <person name="Houmiel K."/>
            <person name="Gordon J."/>
            <person name="Vaudin M."/>
            <person name="Iartchouk O."/>
            <person name="Epp A."/>
            <person name="Liu F."/>
            <person name="Wollam C."/>
            <person name="Allinger M."/>
            <person name="Doughty D."/>
            <person name="Scott C."/>
            <person name="Lappas C."/>
            <person name="Markelz B."/>
            <person name="Flanagan C."/>
            <person name="Crowell C."/>
            <person name="Gurson J."/>
            <person name="Lomo C."/>
            <person name="Sear C."/>
            <person name="Strub G."/>
            <person name="Cielo C."/>
            <person name="Slater S."/>
        </authorList>
    </citation>
    <scope>NUCLEOTIDE SEQUENCE [LARGE SCALE GENOMIC DNA]</scope>
    <source>
        <strain evidence="2">C58 / ATCC 33970</strain>
    </source>
</reference>
<protein>
    <submittedName>
        <fullName evidence="1">Uncharacterized protein</fullName>
    </submittedName>
</protein>